<dbReference type="Gene3D" id="3.40.50.720">
    <property type="entry name" value="NAD(P)-binding Rossmann-like Domain"/>
    <property type="match status" value="1"/>
</dbReference>
<dbReference type="OrthoDB" id="9796652at2"/>
<evidence type="ECO:0000313" key="5">
    <source>
        <dbReference type="Proteomes" id="UP000442714"/>
    </source>
</evidence>
<dbReference type="AlphaFoldDB" id="A0A844ZVX8"/>
<dbReference type="RefSeq" id="WP_160604828.1">
    <property type="nucleotide sequence ID" value="NZ_WTYX01000002.1"/>
</dbReference>
<keyword evidence="5" id="KW-1185">Reference proteome</keyword>
<sequence length="261" mass="27576">MAEFPIPNTNHDLTGRVALVTGASSGLGERFARVLANQGAAVALCARRMDRLEALAQEITSVGGKALPVAMDARDADALSAAVDAAEAAFGTVDILVNNAGVPDAQRAHKMSVDLVDHVLGVNLRAPWLLATDVARRLIAAKKPGNIVNISSTAHFRYDGGGAALYAVTKTAVARMTETLSTEWAFANINVNAIAPGMFVSEMTDGMFERIGDPREWVARKRVPVAAQLDSTLLYLCSPASECVTGAVIKVDDGQSARMRM</sequence>
<dbReference type="PANTHER" id="PTHR42760:SF133">
    <property type="entry name" value="3-OXOACYL-[ACYL-CARRIER-PROTEIN] REDUCTASE"/>
    <property type="match status" value="1"/>
</dbReference>
<evidence type="ECO:0000313" key="4">
    <source>
        <dbReference type="EMBL" id="MXO91106.1"/>
    </source>
</evidence>
<dbReference type="PRINTS" id="PR00080">
    <property type="entry name" value="SDRFAMILY"/>
</dbReference>
<keyword evidence="2" id="KW-0560">Oxidoreductase</keyword>
<dbReference type="CDD" id="cd05233">
    <property type="entry name" value="SDR_c"/>
    <property type="match status" value="1"/>
</dbReference>
<reference evidence="4 5" key="1">
    <citation type="submission" date="2019-12" db="EMBL/GenBank/DDBJ databases">
        <title>Genomic-based taxomic classification of the family Erythrobacteraceae.</title>
        <authorList>
            <person name="Xu L."/>
        </authorList>
    </citation>
    <scope>NUCLEOTIDE SEQUENCE [LARGE SCALE GENOMIC DNA]</scope>
    <source>
        <strain evidence="4 5">KCTC 52763</strain>
    </source>
</reference>
<dbReference type="GO" id="GO:0016616">
    <property type="term" value="F:oxidoreductase activity, acting on the CH-OH group of donors, NAD or NADP as acceptor"/>
    <property type="evidence" value="ECO:0007669"/>
    <property type="project" value="TreeGrafter"/>
</dbReference>
<dbReference type="InterPro" id="IPR036291">
    <property type="entry name" value="NAD(P)-bd_dom_sf"/>
</dbReference>
<evidence type="ECO:0000256" key="3">
    <source>
        <dbReference type="RuleBase" id="RU000363"/>
    </source>
</evidence>
<dbReference type="EMBL" id="WTYX01000002">
    <property type="protein sequence ID" value="MXO91106.1"/>
    <property type="molecule type" value="Genomic_DNA"/>
</dbReference>
<protein>
    <submittedName>
        <fullName evidence="4">SDR family NAD(P)-dependent oxidoreductase</fullName>
    </submittedName>
</protein>
<organism evidence="4 5">
    <name type="scientific">Pontixanthobacter aquaemixtae</name>
    <dbReference type="NCBI Taxonomy" id="1958940"/>
    <lineage>
        <taxon>Bacteria</taxon>
        <taxon>Pseudomonadati</taxon>
        <taxon>Pseudomonadota</taxon>
        <taxon>Alphaproteobacteria</taxon>
        <taxon>Sphingomonadales</taxon>
        <taxon>Erythrobacteraceae</taxon>
        <taxon>Pontixanthobacter</taxon>
    </lineage>
</organism>
<dbReference type="Pfam" id="PF00106">
    <property type="entry name" value="adh_short"/>
    <property type="match status" value="1"/>
</dbReference>
<evidence type="ECO:0000256" key="1">
    <source>
        <dbReference type="ARBA" id="ARBA00006484"/>
    </source>
</evidence>
<gene>
    <name evidence="4" type="ORF">GRI41_09755</name>
</gene>
<proteinExistence type="inferred from homology"/>
<dbReference type="InterPro" id="IPR002347">
    <property type="entry name" value="SDR_fam"/>
</dbReference>
<accession>A0A844ZVX8</accession>
<dbReference type="FunFam" id="3.40.50.720:FF:000084">
    <property type="entry name" value="Short-chain dehydrogenase reductase"/>
    <property type="match status" value="1"/>
</dbReference>
<dbReference type="GO" id="GO:0048038">
    <property type="term" value="F:quinone binding"/>
    <property type="evidence" value="ECO:0007669"/>
    <property type="project" value="TreeGrafter"/>
</dbReference>
<evidence type="ECO:0000256" key="2">
    <source>
        <dbReference type="ARBA" id="ARBA00023002"/>
    </source>
</evidence>
<dbReference type="PRINTS" id="PR00081">
    <property type="entry name" value="GDHRDH"/>
</dbReference>
<name>A0A844ZVX8_9SPHN</name>
<dbReference type="Proteomes" id="UP000442714">
    <property type="component" value="Unassembled WGS sequence"/>
</dbReference>
<dbReference type="PANTHER" id="PTHR42760">
    <property type="entry name" value="SHORT-CHAIN DEHYDROGENASES/REDUCTASES FAMILY MEMBER"/>
    <property type="match status" value="1"/>
</dbReference>
<dbReference type="GO" id="GO:0006633">
    <property type="term" value="P:fatty acid biosynthetic process"/>
    <property type="evidence" value="ECO:0007669"/>
    <property type="project" value="TreeGrafter"/>
</dbReference>
<comment type="similarity">
    <text evidence="1 3">Belongs to the short-chain dehydrogenases/reductases (SDR) family.</text>
</comment>
<dbReference type="SUPFAM" id="SSF51735">
    <property type="entry name" value="NAD(P)-binding Rossmann-fold domains"/>
    <property type="match status" value="1"/>
</dbReference>
<comment type="caution">
    <text evidence="4">The sequence shown here is derived from an EMBL/GenBank/DDBJ whole genome shotgun (WGS) entry which is preliminary data.</text>
</comment>